<feature type="domain" description="G-protein coupled receptors family 1 profile" evidence="12">
    <location>
        <begin position="130"/>
        <end position="392"/>
    </location>
</feature>
<feature type="transmembrane region" description="Helical" evidence="11">
    <location>
        <begin position="230"/>
        <end position="251"/>
    </location>
</feature>
<comment type="caution">
    <text evidence="13">The sequence shown here is derived from an EMBL/GenBank/DDBJ whole genome shotgun (WGS) entry which is preliminary data.</text>
</comment>
<dbReference type="AlphaFoldDB" id="A0A553PBJ3"/>
<reference evidence="13 14" key="1">
    <citation type="journal article" date="2018" name="Nat. Ecol. Evol.">
        <title>Genomic signatures of mitonuclear coevolution across populations of Tigriopus californicus.</title>
        <authorList>
            <person name="Barreto F.S."/>
            <person name="Watson E.T."/>
            <person name="Lima T.G."/>
            <person name="Willett C.S."/>
            <person name="Edmands S."/>
            <person name="Li W."/>
            <person name="Burton R.S."/>
        </authorList>
    </citation>
    <scope>NUCLEOTIDE SEQUENCE [LARGE SCALE GENOMIC DNA]</scope>
    <source>
        <strain evidence="13 14">San Diego</strain>
    </source>
</reference>
<keyword evidence="5 9" id="KW-0297">G-protein coupled receptor</keyword>
<feature type="transmembrane region" description="Helical" evidence="11">
    <location>
        <begin position="336"/>
        <end position="357"/>
    </location>
</feature>
<evidence type="ECO:0000256" key="3">
    <source>
        <dbReference type="ARBA" id="ARBA00022692"/>
    </source>
</evidence>
<protein>
    <recommendedName>
        <fullName evidence="12">G-protein coupled receptors family 1 profile domain-containing protein</fullName>
    </recommendedName>
</protein>
<comment type="similarity">
    <text evidence="2 9">Belongs to the G-protein coupled receptor 1 family.</text>
</comment>
<dbReference type="GO" id="GO:0004983">
    <property type="term" value="F:neuropeptide Y receptor activity"/>
    <property type="evidence" value="ECO:0007669"/>
    <property type="project" value="InterPro"/>
</dbReference>
<dbReference type="CDD" id="cd15203">
    <property type="entry name" value="7tmA_NPYR-like"/>
    <property type="match status" value="1"/>
</dbReference>
<organism evidence="13 14">
    <name type="scientific">Tigriopus californicus</name>
    <name type="common">Marine copepod</name>
    <dbReference type="NCBI Taxonomy" id="6832"/>
    <lineage>
        <taxon>Eukaryota</taxon>
        <taxon>Metazoa</taxon>
        <taxon>Ecdysozoa</taxon>
        <taxon>Arthropoda</taxon>
        <taxon>Crustacea</taxon>
        <taxon>Multicrustacea</taxon>
        <taxon>Hexanauplia</taxon>
        <taxon>Copepoda</taxon>
        <taxon>Harpacticoida</taxon>
        <taxon>Harpacticidae</taxon>
        <taxon>Tigriopus</taxon>
    </lineage>
</organism>
<feature type="region of interest" description="Disordered" evidence="10">
    <location>
        <begin position="553"/>
        <end position="573"/>
    </location>
</feature>
<keyword evidence="4 11" id="KW-1133">Transmembrane helix</keyword>
<gene>
    <name evidence="13" type="ORF">TCAL_07018</name>
</gene>
<dbReference type="PROSITE" id="PS00237">
    <property type="entry name" value="G_PROTEIN_RECEP_F1_1"/>
    <property type="match status" value="1"/>
</dbReference>
<evidence type="ECO:0000256" key="10">
    <source>
        <dbReference type="SAM" id="MobiDB-lite"/>
    </source>
</evidence>
<evidence type="ECO:0000256" key="8">
    <source>
        <dbReference type="ARBA" id="ARBA00023224"/>
    </source>
</evidence>
<dbReference type="Proteomes" id="UP000318571">
    <property type="component" value="Chromosome 2"/>
</dbReference>
<evidence type="ECO:0000259" key="12">
    <source>
        <dbReference type="PROSITE" id="PS50262"/>
    </source>
</evidence>
<feature type="region of interest" description="Disordered" evidence="10">
    <location>
        <begin position="452"/>
        <end position="533"/>
    </location>
</feature>
<dbReference type="OMA" id="ISHRANG"/>
<keyword evidence="7 9" id="KW-0675">Receptor</keyword>
<dbReference type="InterPro" id="IPR000611">
    <property type="entry name" value="NPY_rcpt"/>
</dbReference>
<dbReference type="GO" id="GO:0016020">
    <property type="term" value="C:membrane"/>
    <property type="evidence" value="ECO:0007669"/>
    <property type="project" value="UniProtKB-SubCell"/>
</dbReference>
<dbReference type="Pfam" id="PF00001">
    <property type="entry name" value="7tm_1"/>
    <property type="match status" value="1"/>
</dbReference>
<evidence type="ECO:0000313" key="14">
    <source>
        <dbReference type="Proteomes" id="UP000318571"/>
    </source>
</evidence>
<dbReference type="PRINTS" id="PR00237">
    <property type="entry name" value="GPCRRHODOPSN"/>
</dbReference>
<comment type="subcellular location">
    <subcellularLocation>
        <location evidence="1">Membrane</location>
        <topology evidence="1">Multi-pass membrane protein</topology>
    </subcellularLocation>
</comment>
<keyword evidence="3 9" id="KW-0812">Transmembrane</keyword>
<dbReference type="Gene3D" id="1.20.1070.10">
    <property type="entry name" value="Rhodopsin 7-helix transmembrane proteins"/>
    <property type="match status" value="1"/>
</dbReference>
<accession>A0A553PBJ3</accession>
<evidence type="ECO:0000256" key="11">
    <source>
        <dbReference type="SAM" id="Phobius"/>
    </source>
</evidence>
<dbReference type="PANTHER" id="PTHR24235:SF12">
    <property type="entry name" value="G-PROTEIN COUPLED RECEPTORS FAMILY 1 PROFILE DOMAIN-CONTAINING PROTEIN"/>
    <property type="match status" value="1"/>
</dbReference>
<keyword evidence="8 9" id="KW-0807">Transducer</keyword>
<dbReference type="STRING" id="6832.A0A553PBJ3"/>
<dbReference type="SUPFAM" id="SSF81321">
    <property type="entry name" value="Family A G protein-coupled receptor-like"/>
    <property type="match status" value="1"/>
</dbReference>
<dbReference type="InterPro" id="IPR017452">
    <property type="entry name" value="GPCR_Rhodpsn_7TM"/>
</dbReference>
<name>A0A553PBJ3_TIGCA</name>
<dbReference type="InterPro" id="IPR000276">
    <property type="entry name" value="GPCR_Rhodpsn"/>
</dbReference>
<evidence type="ECO:0000256" key="9">
    <source>
        <dbReference type="RuleBase" id="RU000688"/>
    </source>
</evidence>
<feature type="transmembrane region" description="Helical" evidence="11">
    <location>
        <begin position="151"/>
        <end position="172"/>
    </location>
</feature>
<sequence>MLEEYSKHWVALIDKGSISHRANGLFSSDDRKEDNIPSTVPPYETVTSSAASPSLDDLSSNESLVAVASPSSFQSLFDSSVNFSSRRQNDFSMFNNAQEAKPHYEIIFNGGEQAVLLSVYGIILVLGLVSNAAIIWVVLARKQNQSPRNMYIVNLAISGIVMTIFCIPPTLLQILYGGWWHMGVIACKLVPVIQGANILVSAFSITVIAVDRWKSVSNTSPNAVLTYKSVFGIIAIIWMFSFLVTSPLLIYQTVNRMHLPNTDIVLMQVCTEQFPKDFYKHGFTVVILLVQYVVPLIVLPIVHAKILLFLRRNSGFQTDPRRREREERRNRRMTKILSCIGVIYAISWMPLHLYLILTDIFSLFQDNHTFYLVLGLCHAVAMSSSFTNPIMYGWFNTSLRSELESLLPIWCQNYLSSAHPDEEEEHTTTNYNRRKSSCQMVSRRLSRGCHFLKPDIHSNPNDSRRASFVSAEPNSSMEGPRKASAELRLEAGRPSALVAYPPGPPQSQDPQTEGERLEAGDSVSGRNSLAQFDTPMETVIDEKNGKSITVVTQSSASLLPPSTTKTMASPTPV</sequence>
<dbReference type="EMBL" id="VCGU01000005">
    <property type="protein sequence ID" value="TRY75046.1"/>
    <property type="molecule type" value="Genomic_DNA"/>
</dbReference>
<evidence type="ECO:0000256" key="7">
    <source>
        <dbReference type="ARBA" id="ARBA00023170"/>
    </source>
</evidence>
<dbReference type="PRINTS" id="PR01012">
    <property type="entry name" value="NRPEPTIDEYR"/>
</dbReference>
<feature type="region of interest" description="Disordered" evidence="10">
    <location>
        <begin position="24"/>
        <end position="54"/>
    </location>
</feature>
<feature type="transmembrane region" description="Helical" evidence="11">
    <location>
        <begin position="192"/>
        <end position="210"/>
    </location>
</feature>
<feature type="transmembrane region" description="Helical" evidence="11">
    <location>
        <begin position="117"/>
        <end position="139"/>
    </location>
</feature>
<evidence type="ECO:0000313" key="13">
    <source>
        <dbReference type="EMBL" id="TRY75046.1"/>
    </source>
</evidence>
<dbReference type="PROSITE" id="PS50262">
    <property type="entry name" value="G_PROTEIN_RECEP_F1_2"/>
    <property type="match status" value="1"/>
</dbReference>
<evidence type="ECO:0000256" key="1">
    <source>
        <dbReference type="ARBA" id="ARBA00004141"/>
    </source>
</evidence>
<proteinExistence type="inferred from homology"/>
<evidence type="ECO:0000256" key="5">
    <source>
        <dbReference type="ARBA" id="ARBA00023040"/>
    </source>
</evidence>
<keyword evidence="14" id="KW-1185">Reference proteome</keyword>
<evidence type="ECO:0000256" key="6">
    <source>
        <dbReference type="ARBA" id="ARBA00023136"/>
    </source>
</evidence>
<feature type="transmembrane region" description="Helical" evidence="11">
    <location>
        <begin position="282"/>
        <end position="302"/>
    </location>
</feature>
<dbReference type="PANTHER" id="PTHR24235">
    <property type="entry name" value="NEUROPEPTIDE Y RECEPTOR"/>
    <property type="match status" value="1"/>
</dbReference>
<feature type="compositionally biased region" description="Basic and acidic residues" evidence="10">
    <location>
        <begin position="479"/>
        <end position="491"/>
    </location>
</feature>
<feature type="transmembrane region" description="Helical" evidence="11">
    <location>
        <begin position="369"/>
        <end position="395"/>
    </location>
</feature>
<evidence type="ECO:0000256" key="4">
    <source>
        <dbReference type="ARBA" id="ARBA00022989"/>
    </source>
</evidence>
<keyword evidence="6 11" id="KW-0472">Membrane</keyword>
<evidence type="ECO:0000256" key="2">
    <source>
        <dbReference type="ARBA" id="ARBA00010663"/>
    </source>
</evidence>